<feature type="region of interest" description="Disordered" evidence="1">
    <location>
        <begin position="150"/>
        <end position="171"/>
    </location>
</feature>
<dbReference type="STRING" id="113226.A0A139I6S0"/>
<feature type="region of interest" description="Disordered" evidence="1">
    <location>
        <begin position="250"/>
        <end position="280"/>
    </location>
</feature>
<dbReference type="AlphaFoldDB" id="A0A139I6S0"/>
<gene>
    <name evidence="3" type="ORF">AC579_7893</name>
</gene>
<feature type="compositionally biased region" description="Polar residues" evidence="1">
    <location>
        <begin position="477"/>
        <end position="493"/>
    </location>
</feature>
<sequence>MAHPKHSRDSLHLSDLAVHLLFPTRHARLQPQPISTLNSSSTAAPSPLALIDSKLHAASHIVQTPDHKHWIDVDVLSPKLLRELRLQYDTHPSDQPRPVAKGAARIKAWTRQTKLGFVIRLRRKLSTGRDQVTDIVVQDPLPRHERKDIALPELPSEGMFELPDNSRPSELPSRPYISSMEDEAGGQDAEILPQYSGPTDTSTQLRLQIPSMLPSGHSGIDSRAASVSSIVATPTDGLAVEDWSRQLDHASDNEFGKPELKHDRSRNDPVDAKEPSGQPDQVAADIVNALLAEIRGSLTQDASGEDLDFKSFQNVAKTCTYETETDADPPSPTGAVGRTPSPPSPHKSRTTATTRNEMKSKATQHETKVTALQRRATVPKRATIADDPEAAWKVALQGQEKLIGGEHPLTWKAKYALAESRKNQHKNCPSDLLDSLRESEQLSINILGSVHPDVAAFSANLKTLATLIVSIEDDTVGSNQRIGDPEVSTNSSHGEADANNPAGMSQQNGLPDTPAQQQPLSPYRTRPSGDVREPESALPTLQTNFMDRPAAKDTDRLREQFARDALWSSWRPPHKPRNGAQASLGLILEAMANTVKEGISWLQNSYGPEPKPKDNHVRVRWTCSCGQPLYDDFEERKPGAARELEAYLNRPRTHTPGTPTSPSSSSGTRSFSSSFGGPPSSQTSWSSFGQPVPGSCSGEGKPQQTLSTSTLQFCTPYTPLTDPPWLLTCANEDQHSPKMAHLDMSPHKIKSDRDLAIELRSHYSFINRRWWQRFLKLRGLSTINFTPDMPPNGKMDYSFQPGDLIPPVGSQYLLHLFKHPEEYDGEMIAYLRVPKKTGRLALGVGWGVHLVEGFMPDRVWMSVNLFFAFVSLVFAVAWACDKNDVQGAFGVAQWICSVAFFAGGWVQACIA</sequence>
<keyword evidence="4" id="KW-1185">Reference proteome</keyword>
<feature type="transmembrane region" description="Helical" evidence="2">
    <location>
        <begin position="887"/>
        <end position="908"/>
    </location>
</feature>
<feature type="transmembrane region" description="Helical" evidence="2">
    <location>
        <begin position="859"/>
        <end position="880"/>
    </location>
</feature>
<evidence type="ECO:0000256" key="1">
    <source>
        <dbReference type="SAM" id="MobiDB-lite"/>
    </source>
</evidence>
<accession>A0A139I6S0</accession>
<feature type="compositionally biased region" description="Low complexity" evidence="1">
    <location>
        <begin position="654"/>
        <end position="684"/>
    </location>
</feature>
<keyword evidence="2" id="KW-0812">Transmembrane</keyword>
<reference evidence="3 4" key="1">
    <citation type="submission" date="2015-07" db="EMBL/GenBank/DDBJ databases">
        <title>Comparative genomics of the Sigatoka disease complex on banana suggests a link between parallel evolutionary changes in Pseudocercospora fijiensis and Pseudocercospora eumusae and increased virulence on the banana host.</title>
        <authorList>
            <person name="Chang T.-C."/>
            <person name="Salvucci A."/>
            <person name="Crous P.W."/>
            <person name="Stergiopoulos I."/>
        </authorList>
    </citation>
    <scope>NUCLEOTIDE SEQUENCE [LARGE SCALE GENOMIC DNA]</scope>
    <source>
        <strain evidence="3 4">CBS 116634</strain>
    </source>
</reference>
<keyword evidence="2" id="KW-0472">Membrane</keyword>
<dbReference type="OrthoDB" id="9988102at2759"/>
<dbReference type="EMBL" id="LFZO01000261">
    <property type="protein sequence ID" value="KXT10453.1"/>
    <property type="molecule type" value="Genomic_DNA"/>
</dbReference>
<protein>
    <submittedName>
        <fullName evidence="3">Uncharacterized protein</fullName>
    </submittedName>
</protein>
<evidence type="ECO:0000256" key="2">
    <source>
        <dbReference type="SAM" id="Phobius"/>
    </source>
</evidence>
<feature type="region of interest" description="Disordered" evidence="1">
    <location>
        <begin position="647"/>
        <end position="704"/>
    </location>
</feature>
<feature type="region of interest" description="Disordered" evidence="1">
    <location>
        <begin position="477"/>
        <end position="551"/>
    </location>
</feature>
<evidence type="ECO:0000313" key="3">
    <source>
        <dbReference type="EMBL" id="KXT10453.1"/>
    </source>
</evidence>
<name>A0A139I6S0_9PEZI</name>
<evidence type="ECO:0000313" key="4">
    <source>
        <dbReference type="Proteomes" id="UP000073492"/>
    </source>
</evidence>
<organism evidence="3 4">
    <name type="scientific">Pseudocercospora musae</name>
    <dbReference type="NCBI Taxonomy" id="113226"/>
    <lineage>
        <taxon>Eukaryota</taxon>
        <taxon>Fungi</taxon>
        <taxon>Dikarya</taxon>
        <taxon>Ascomycota</taxon>
        <taxon>Pezizomycotina</taxon>
        <taxon>Dothideomycetes</taxon>
        <taxon>Dothideomycetidae</taxon>
        <taxon>Mycosphaerellales</taxon>
        <taxon>Mycosphaerellaceae</taxon>
        <taxon>Pseudocercospora</taxon>
    </lineage>
</organism>
<proteinExistence type="predicted"/>
<feature type="compositionally biased region" description="Polar residues" evidence="1">
    <location>
        <begin position="502"/>
        <end position="520"/>
    </location>
</feature>
<feature type="compositionally biased region" description="Basic and acidic residues" evidence="1">
    <location>
        <begin position="356"/>
        <end position="366"/>
    </location>
</feature>
<comment type="caution">
    <text evidence="3">The sequence shown here is derived from an EMBL/GenBank/DDBJ whole genome shotgun (WGS) entry which is preliminary data.</text>
</comment>
<feature type="compositionally biased region" description="Basic and acidic residues" evidence="1">
    <location>
        <begin position="250"/>
        <end position="274"/>
    </location>
</feature>
<dbReference type="Proteomes" id="UP000073492">
    <property type="component" value="Unassembled WGS sequence"/>
</dbReference>
<keyword evidence="2" id="KW-1133">Transmembrane helix</keyword>
<feature type="region of interest" description="Disordered" evidence="1">
    <location>
        <begin position="321"/>
        <end position="366"/>
    </location>
</feature>